<name>A0A2M8C640_9BACT</name>
<accession>A0A2M8C640</accession>
<dbReference type="EMBL" id="PFTZ01000040">
    <property type="protein sequence ID" value="PJB51668.1"/>
    <property type="molecule type" value="Genomic_DNA"/>
</dbReference>
<evidence type="ECO:0000313" key="3">
    <source>
        <dbReference type="Proteomes" id="UP000229421"/>
    </source>
</evidence>
<feature type="signal peptide" evidence="1">
    <location>
        <begin position="1"/>
        <end position="20"/>
    </location>
</feature>
<organism evidence="2 3">
    <name type="scientific">Candidatus Berkelbacteria bacterium CG_4_9_14_3_um_filter_39_23</name>
    <dbReference type="NCBI Taxonomy" id="1974508"/>
    <lineage>
        <taxon>Bacteria</taxon>
        <taxon>Candidatus Berkelbacteria</taxon>
    </lineage>
</organism>
<gene>
    <name evidence="2" type="ORF">CO101_01150</name>
</gene>
<reference evidence="3" key="1">
    <citation type="submission" date="2017-09" db="EMBL/GenBank/DDBJ databases">
        <title>Depth-based differentiation of microbial function through sediment-hosted aquifers and enrichment of novel symbionts in the deep terrestrial subsurface.</title>
        <authorList>
            <person name="Probst A.J."/>
            <person name="Ladd B."/>
            <person name="Jarett J.K."/>
            <person name="Geller-Mcgrath D.E."/>
            <person name="Sieber C.M.K."/>
            <person name="Emerson J.B."/>
            <person name="Anantharaman K."/>
            <person name="Thomas B.C."/>
            <person name="Malmstrom R."/>
            <person name="Stieglmeier M."/>
            <person name="Klingl A."/>
            <person name="Woyke T."/>
            <person name="Ryan C.M."/>
            <person name="Banfield J.F."/>
        </authorList>
    </citation>
    <scope>NUCLEOTIDE SEQUENCE [LARGE SCALE GENOMIC DNA]</scope>
</reference>
<sequence>ILLTFASVVFLIIFSGNTFPQPPEPPSQTKPPEPPKQAIWIMMAPATPPADCQIDYEAIIQTPPPLAPANNIAYYQISLKVTLPGNIIGVEFIAPHTLVCRSSATTWAINLEDCYFSHPNLGLLSYISKPNNDLKGLWFENQVVLTGKKPQNGKIVFQKGIQ</sequence>
<evidence type="ECO:0000256" key="1">
    <source>
        <dbReference type="SAM" id="SignalP"/>
    </source>
</evidence>
<dbReference type="Proteomes" id="UP000229421">
    <property type="component" value="Unassembled WGS sequence"/>
</dbReference>
<feature type="chain" id="PRO_5014617718" evidence="1">
    <location>
        <begin position="21"/>
        <end position="162"/>
    </location>
</feature>
<proteinExistence type="predicted"/>
<evidence type="ECO:0000313" key="2">
    <source>
        <dbReference type="EMBL" id="PJB51668.1"/>
    </source>
</evidence>
<feature type="non-terminal residue" evidence="2">
    <location>
        <position position="1"/>
    </location>
</feature>
<comment type="caution">
    <text evidence="2">The sequence shown here is derived from an EMBL/GenBank/DDBJ whole genome shotgun (WGS) entry which is preliminary data.</text>
</comment>
<protein>
    <submittedName>
        <fullName evidence="2">Uncharacterized protein</fullName>
    </submittedName>
</protein>
<dbReference type="AlphaFoldDB" id="A0A2M8C640"/>
<keyword evidence="1" id="KW-0732">Signal</keyword>